<keyword evidence="5" id="KW-1185">Reference proteome</keyword>
<evidence type="ECO:0000313" key="4">
    <source>
        <dbReference type="EMBL" id="KAF7728053.1"/>
    </source>
</evidence>
<organism evidence="4 5">
    <name type="scientific">Apophysomyces ossiformis</name>
    <dbReference type="NCBI Taxonomy" id="679940"/>
    <lineage>
        <taxon>Eukaryota</taxon>
        <taxon>Fungi</taxon>
        <taxon>Fungi incertae sedis</taxon>
        <taxon>Mucoromycota</taxon>
        <taxon>Mucoromycotina</taxon>
        <taxon>Mucoromycetes</taxon>
        <taxon>Mucorales</taxon>
        <taxon>Mucorineae</taxon>
        <taxon>Mucoraceae</taxon>
        <taxon>Apophysomyces</taxon>
    </lineage>
</organism>
<dbReference type="GO" id="GO:0005886">
    <property type="term" value="C:plasma membrane"/>
    <property type="evidence" value="ECO:0007669"/>
    <property type="project" value="TreeGrafter"/>
</dbReference>
<proteinExistence type="predicted"/>
<dbReference type="PANTHER" id="PTHR13155">
    <property type="entry name" value="A-KINASE ANCHOR PROTEINS"/>
    <property type="match status" value="1"/>
</dbReference>
<protein>
    <submittedName>
        <fullName evidence="4">Bud site selection protein, Revert to axial protein 1</fullName>
    </submittedName>
</protein>
<name>A0A8H7BYL0_9FUNG</name>
<dbReference type="OrthoDB" id="5876363at2759"/>
<dbReference type="Gene3D" id="1.10.167.10">
    <property type="entry name" value="Regulator of G-protein Signalling 4, domain 2"/>
    <property type="match status" value="1"/>
</dbReference>
<dbReference type="InterPro" id="IPR036305">
    <property type="entry name" value="RGS_sf"/>
</dbReference>
<dbReference type="InterPro" id="IPR016137">
    <property type="entry name" value="RGS"/>
</dbReference>
<reference evidence="4" key="1">
    <citation type="submission" date="2020-01" db="EMBL/GenBank/DDBJ databases">
        <title>Genome Sequencing of Three Apophysomyces-Like Fungal Strains Confirms a Novel Fungal Genus in the Mucoromycota with divergent Burkholderia-like Endosymbiotic Bacteria.</title>
        <authorList>
            <person name="Stajich J.E."/>
            <person name="Macias A.M."/>
            <person name="Carter-House D."/>
            <person name="Lovett B."/>
            <person name="Kasson L.R."/>
            <person name="Berry K."/>
            <person name="Grigoriev I."/>
            <person name="Chang Y."/>
            <person name="Spatafora J."/>
            <person name="Kasson M.T."/>
        </authorList>
    </citation>
    <scope>NUCLEOTIDE SEQUENCE</scope>
    <source>
        <strain evidence="4">NRRL A-21654</strain>
    </source>
</reference>
<gene>
    <name evidence="4" type="primary">RAX1_3</name>
    <name evidence="4" type="ORF">EC973_006689</name>
</gene>
<comment type="caution">
    <text evidence="4">The sequence shown here is derived from an EMBL/GenBank/DDBJ whole genome shotgun (WGS) entry which is preliminary data.</text>
</comment>
<feature type="transmembrane region" description="Helical" evidence="2">
    <location>
        <begin position="275"/>
        <end position="304"/>
    </location>
</feature>
<dbReference type="InterPro" id="IPR052246">
    <property type="entry name" value="Cell_Polariz_PKAAnc"/>
</dbReference>
<dbReference type="EMBL" id="JABAYA010000044">
    <property type="protein sequence ID" value="KAF7728053.1"/>
    <property type="molecule type" value="Genomic_DNA"/>
</dbReference>
<dbReference type="Proteomes" id="UP000605846">
    <property type="component" value="Unassembled WGS sequence"/>
</dbReference>
<dbReference type="AlphaFoldDB" id="A0A8H7BYL0"/>
<dbReference type="SUPFAM" id="SSF48097">
    <property type="entry name" value="Regulator of G-protein signaling, RGS"/>
    <property type="match status" value="1"/>
</dbReference>
<dbReference type="PANTHER" id="PTHR13155:SF1">
    <property type="entry name" value="A-KINASE ANCHOR PROTEIN 10, MITOCHONDRIAL"/>
    <property type="match status" value="1"/>
</dbReference>
<feature type="compositionally biased region" description="Low complexity" evidence="1">
    <location>
        <begin position="100"/>
        <end position="113"/>
    </location>
</feature>
<feature type="compositionally biased region" description="Polar residues" evidence="1">
    <location>
        <begin position="116"/>
        <end position="126"/>
    </location>
</feature>
<keyword evidence="2" id="KW-0812">Transmembrane</keyword>
<feature type="transmembrane region" description="Helical" evidence="2">
    <location>
        <begin position="248"/>
        <end position="269"/>
    </location>
</feature>
<sequence length="308" mass="35769">MTTKAIPSDLPTLDDVLNRKTLPPVCLYNFYIVMRDRLHMEEVLDFYLDVRHHELLWRRYVKSMHRSGHLTEDDLADGYQSPRVLSRLSHNSSLEEKKLLQSPLSSTTTLKPPKQNDLSSKQLQHQRLSNVSISVPLPMVRPPLDEGAENDTEVINEKALPSRQDLIDSAQRILLRYIVPSAQKELMQLPPELKDTIRRELEAQRNDPLVFEDAKEYVFEYMQRQAYPKFLRLKVWGNVTLWQQMGRLVLGLVSLLAGFATALSLIFLGHPPWGIRFWILLPIWVGVFNVFVFLSGLDPIWVLFFNVR</sequence>
<dbReference type="InterPro" id="IPR044926">
    <property type="entry name" value="RGS_subdomain_2"/>
</dbReference>
<evidence type="ECO:0000259" key="3">
    <source>
        <dbReference type="PROSITE" id="PS50132"/>
    </source>
</evidence>
<dbReference type="CDD" id="cd07440">
    <property type="entry name" value="RGS"/>
    <property type="match status" value="1"/>
</dbReference>
<evidence type="ECO:0000256" key="1">
    <source>
        <dbReference type="SAM" id="MobiDB-lite"/>
    </source>
</evidence>
<evidence type="ECO:0000256" key="2">
    <source>
        <dbReference type="SAM" id="Phobius"/>
    </source>
</evidence>
<dbReference type="GO" id="GO:0008104">
    <property type="term" value="P:intracellular protein localization"/>
    <property type="evidence" value="ECO:0007669"/>
    <property type="project" value="TreeGrafter"/>
</dbReference>
<keyword evidence="2" id="KW-1133">Transmembrane helix</keyword>
<evidence type="ECO:0000313" key="5">
    <source>
        <dbReference type="Proteomes" id="UP000605846"/>
    </source>
</evidence>
<dbReference type="Pfam" id="PF00615">
    <property type="entry name" value="RGS"/>
    <property type="match status" value="1"/>
</dbReference>
<accession>A0A8H7BYL0</accession>
<feature type="region of interest" description="Disordered" evidence="1">
    <location>
        <begin position="89"/>
        <end position="126"/>
    </location>
</feature>
<feature type="domain" description="RGS" evidence="3">
    <location>
        <begin position="158"/>
        <end position="232"/>
    </location>
</feature>
<dbReference type="PROSITE" id="PS50132">
    <property type="entry name" value="RGS"/>
    <property type="match status" value="1"/>
</dbReference>
<keyword evidence="2" id="KW-0472">Membrane</keyword>